<dbReference type="Pfam" id="PF09588">
    <property type="entry name" value="YqaJ"/>
    <property type="match status" value="1"/>
</dbReference>
<evidence type="ECO:0000259" key="1">
    <source>
        <dbReference type="Pfam" id="PF09588"/>
    </source>
</evidence>
<evidence type="ECO:0000313" key="2">
    <source>
        <dbReference type="EMBL" id="CAG9762662.1"/>
    </source>
</evidence>
<dbReference type="InterPro" id="IPR011335">
    <property type="entry name" value="Restrct_endonuc-II-like"/>
</dbReference>
<dbReference type="InterPro" id="IPR019080">
    <property type="entry name" value="YqaJ_viral_recombinase"/>
</dbReference>
<evidence type="ECO:0000313" key="3">
    <source>
        <dbReference type="Proteomes" id="UP001152799"/>
    </source>
</evidence>
<gene>
    <name evidence="2" type="ORF">CEUTPL_LOCUS3337</name>
</gene>
<dbReference type="OrthoDB" id="6777749at2759"/>
<dbReference type="AlphaFoldDB" id="A0A9N9QLP2"/>
<accession>A0A9N9QLP2</accession>
<proteinExistence type="predicted"/>
<dbReference type="InterPro" id="IPR011604">
    <property type="entry name" value="PDDEXK-like_dom_sf"/>
</dbReference>
<organism evidence="2 3">
    <name type="scientific">Ceutorhynchus assimilis</name>
    <name type="common">cabbage seed weevil</name>
    <dbReference type="NCBI Taxonomy" id="467358"/>
    <lineage>
        <taxon>Eukaryota</taxon>
        <taxon>Metazoa</taxon>
        <taxon>Ecdysozoa</taxon>
        <taxon>Arthropoda</taxon>
        <taxon>Hexapoda</taxon>
        <taxon>Insecta</taxon>
        <taxon>Pterygota</taxon>
        <taxon>Neoptera</taxon>
        <taxon>Endopterygota</taxon>
        <taxon>Coleoptera</taxon>
        <taxon>Polyphaga</taxon>
        <taxon>Cucujiformia</taxon>
        <taxon>Curculionidae</taxon>
        <taxon>Ceutorhynchinae</taxon>
        <taxon>Ceutorhynchus</taxon>
    </lineage>
</organism>
<keyword evidence="3" id="KW-1185">Reference proteome</keyword>
<dbReference type="InterPro" id="IPR051703">
    <property type="entry name" value="NF-kappa-B_Signaling_Reg"/>
</dbReference>
<protein>
    <recommendedName>
        <fullName evidence="1">YqaJ viral recombinase domain-containing protein</fullName>
    </recommendedName>
</protein>
<name>A0A9N9QLP2_9CUCU</name>
<dbReference type="EMBL" id="OU892288">
    <property type="protein sequence ID" value="CAG9762662.1"/>
    <property type="molecule type" value="Genomic_DNA"/>
</dbReference>
<dbReference type="SUPFAM" id="SSF52980">
    <property type="entry name" value="Restriction endonuclease-like"/>
    <property type="match status" value="1"/>
</dbReference>
<reference evidence="2" key="1">
    <citation type="submission" date="2022-01" db="EMBL/GenBank/DDBJ databases">
        <authorList>
            <person name="King R."/>
        </authorList>
    </citation>
    <scope>NUCLEOTIDE SEQUENCE</scope>
</reference>
<dbReference type="GO" id="GO:0006281">
    <property type="term" value="P:DNA repair"/>
    <property type="evidence" value="ECO:0007669"/>
    <property type="project" value="UniProtKB-ARBA"/>
</dbReference>
<dbReference type="PANTHER" id="PTHR46609:SF8">
    <property type="entry name" value="YQAJ VIRAL RECOMBINASE DOMAIN-CONTAINING PROTEIN"/>
    <property type="match status" value="1"/>
</dbReference>
<dbReference type="Proteomes" id="UP001152799">
    <property type="component" value="Chromosome 12"/>
</dbReference>
<feature type="domain" description="YqaJ viral recombinase" evidence="1">
    <location>
        <begin position="2"/>
        <end position="145"/>
    </location>
</feature>
<dbReference type="Gene3D" id="3.90.320.10">
    <property type="match status" value="1"/>
</dbReference>
<dbReference type="CDD" id="cd22343">
    <property type="entry name" value="PDDEXK_lambda_exonuclease-like"/>
    <property type="match status" value="1"/>
</dbReference>
<dbReference type="PANTHER" id="PTHR46609">
    <property type="entry name" value="EXONUCLEASE, PHAGE-TYPE/RECB, C-TERMINAL DOMAIN-CONTAINING PROTEIN"/>
    <property type="match status" value="1"/>
</dbReference>
<sequence>MWHAERKYRITASSVGQICRFTEKRDKKAFAQGLIDPKPLNKPPIIWGKSKEVMAKDAYQQKTGNNIQQCGLFVSIKEPYLASSPDGLIAQTTVLEVKCPWSIRNSTISPENYKHIQYVKNDGSVRLKKSSPYYYQVQTQLFTPGRDFCDFFIWTTCDNLLLLWIKMSI</sequence>